<proteinExistence type="predicted"/>
<organism evidence="2 3">
    <name type="scientific">Heterodermia speciosa</name>
    <dbReference type="NCBI Taxonomy" id="116794"/>
    <lineage>
        <taxon>Eukaryota</taxon>
        <taxon>Fungi</taxon>
        <taxon>Dikarya</taxon>
        <taxon>Ascomycota</taxon>
        <taxon>Pezizomycotina</taxon>
        <taxon>Lecanoromycetes</taxon>
        <taxon>OSLEUM clade</taxon>
        <taxon>Lecanoromycetidae</taxon>
        <taxon>Caliciales</taxon>
        <taxon>Physciaceae</taxon>
        <taxon>Heterodermia</taxon>
    </lineage>
</organism>
<evidence type="ECO:0000313" key="2">
    <source>
        <dbReference type="EMBL" id="CAF9914037.1"/>
    </source>
</evidence>
<feature type="chain" id="PRO_5034008672" evidence="1">
    <location>
        <begin position="27"/>
        <end position="76"/>
    </location>
</feature>
<dbReference type="Proteomes" id="UP000664521">
    <property type="component" value="Unassembled WGS sequence"/>
</dbReference>
<gene>
    <name evidence="2" type="ORF">HETSPECPRED_001727</name>
</gene>
<keyword evidence="3" id="KW-1185">Reference proteome</keyword>
<dbReference type="EMBL" id="CAJPDS010000013">
    <property type="protein sequence ID" value="CAF9914037.1"/>
    <property type="molecule type" value="Genomic_DNA"/>
</dbReference>
<accession>A0A8H3EX16</accession>
<keyword evidence="1" id="KW-0732">Signal</keyword>
<evidence type="ECO:0000256" key="1">
    <source>
        <dbReference type="SAM" id="SignalP"/>
    </source>
</evidence>
<feature type="signal peptide" evidence="1">
    <location>
        <begin position="1"/>
        <end position="26"/>
    </location>
</feature>
<sequence length="76" mass="7615">MASTRAAPLLLLAAAAAAAGTPAVLASRNGLPDFSGEFMGQVLSYKKAAVVEKVKEVGKEIKKDVGIVASSVAGKS</sequence>
<comment type="caution">
    <text evidence="2">The sequence shown here is derived from an EMBL/GenBank/DDBJ whole genome shotgun (WGS) entry which is preliminary data.</text>
</comment>
<name>A0A8H3EX16_9LECA</name>
<reference evidence="2" key="1">
    <citation type="submission" date="2021-03" db="EMBL/GenBank/DDBJ databases">
        <authorList>
            <person name="Tagirdzhanova G."/>
        </authorList>
    </citation>
    <scope>NUCLEOTIDE SEQUENCE</scope>
</reference>
<evidence type="ECO:0000313" key="3">
    <source>
        <dbReference type="Proteomes" id="UP000664521"/>
    </source>
</evidence>
<protein>
    <submittedName>
        <fullName evidence="2">Uncharacterized protein</fullName>
    </submittedName>
</protein>
<dbReference type="AlphaFoldDB" id="A0A8H3EX16"/>